<name>A0ABR5A605_9BACL</name>
<dbReference type="EMBL" id="JXAL01000024">
    <property type="protein sequence ID" value="KIL35102.1"/>
    <property type="molecule type" value="Genomic_DNA"/>
</dbReference>
<dbReference type="Proteomes" id="UP000054526">
    <property type="component" value="Unassembled WGS sequence"/>
</dbReference>
<comment type="similarity">
    <text evidence="1">Belongs to the sigma-70 factor family. ECF subfamily.</text>
</comment>
<evidence type="ECO:0000259" key="6">
    <source>
        <dbReference type="Pfam" id="PF08281"/>
    </source>
</evidence>
<keyword evidence="2" id="KW-0805">Transcription regulation</keyword>
<dbReference type="InterPro" id="IPR013325">
    <property type="entry name" value="RNA_pol_sigma_r2"/>
</dbReference>
<reference evidence="8 9" key="1">
    <citation type="submission" date="2014-12" db="EMBL/GenBank/DDBJ databases">
        <title>Draft genome sequence of Cohnella kolymensis strain B-2846.</title>
        <authorList>
            <person name="Karlyshev A.V."/>
            <person name="Kudryashova E.B."/>
        </authorList>
    </citation>
    <scope>NUCLEOTIDE SEQUENCE [LARGE SCALE GENOMIC DNA]</scope>
    <source>
        <strain evidence="8 9">VKM B-2846</strain>
    </source>
</reference>
<dbReference type="RefSeq" id="WP_041061486.1">
    <property type="nucleotide sequence ID" value="NZ_JXAL01000007.1"/>
</dbReference>
<dbReference type="InterPro" id="IPR014284">
    <property type="entry name" value="RNA_pol_sigma-70_dom"/>
</dbReference>
<dbReference type="InterPro" id="IPR039425">
    <property type="entry name" value="RNA_pol_sigma-70-like"/>
</dbReference>
<dbReference type="PANTHER" id="PTHR43133">
    <property type="entry name" value="RNA POLYMERASE ECF-TYPE SIGMA FACTO"/>
    <property type="match status" value="1"/>
</dbReference>
<dbReference type="SUPFAM" id="SSF88946">
    <property type="entry name" value="Sigma2 domain of RNA polymerase sigma factors"/>
    <property type="match status" value="1"/>
</dbReference>
<evidence type="ECO:0000256" key="3">
    <source>
        <dbReference type="ARBA" id="ARBA00023082"/>
    </source>
</evidence>
<dbReference type="SUPFAM" id="SSF88659">
    <property type="entry name" value="Sigma3 and sigma4 domains of RNA polymerase sigma factors"/>
    <property type="match status" value="1"/>
</dbReference>
<keyword evidence="9" id="KW-1185">Reference proteome</keyword>
<dbReference type="InterPro" id="IPR007627">
    <property type="entry name" value="RNA_pol_sigma70_r2"/>
</dbReference>
<dbReference type="NCBIfam" id="TIGR02937">
    <property type="entry name" value="sigma70-ECF"/>
    <property type="match status" value="1"/>
</dbReference>
<gene>
    <name evidence="8" type="ORF">SD71_07025</name>
    <name evidence="7" type="ORF">SD71_15765</name>
</gene>
<dbReference type="CDD" id="cd06171">
    <property type="entry name" value="Sigma70_r4"/>
    <property type="match status" value="1"/>
</dbReference>
<sequence length="181" mass="20982">MELEYWKVAESLDAESFRELMLTYGQEVWNYAFLLTNRADLADDISQDVFLKVYRNIASFRGESSMRTWLFAITRNISINYRRSAFMRKIVLAESVTPSETHPSAEQEAVQHSLSSELWQLVMNLPVKYREVLVLHAKNELSQKEIAQLLGVSEGTVKSRLSRARQKVNGAWKEEWIHGRA</sequence>
<evidence type="ECO:0000256" key="4">
    <source>
        <dbReference type="ARBA" id="ARBA00023163"/>
    </source>
</evidence>
<dbReference type="PANTHER" id="PTHR43133:SF46">
    <property type="entry name" value="RNA POLYMERASE SIGMA-70 FACTOR ECF SUBFAMILY"/>
    <property type="match status" value="1"/>
</dbReference>
<evidence type="ECO:0000256" key="2">
    <source>
        <dbReference type="ARBA" id="ARBA00023015"/>
    </source>
</evidence>
<evidence type="ECO:0008006" key="10">
    <source>
        <dbReference type="Google" id="ProtNLM"/>
    </source>
</evidence>
<dbReference type="InterPro" id="IPR036388">
    <property type="entry name" value="WH-like_DNA-bd_sf"/>
</dbReference>
<protein>
    <recommendedName>
        <fullName evidence="10">RNA polymerase sigma-70 factor</fullName>
    </recommendedName>
</protein>
<proteinExistence type="inferred from homology"/>
<evidence type="ECO:0000256" key="1">
    <source>
        <dbReference type="ARBA" id="ARBA00010641"/>
    </source>
</evidence>
<dbReference type="InterPro" id="IPR013249">
    <property type="entry name" value="RNA_pol_sigma70_r4_t2"/>
</dbReference>
<evidence type="ECO:0000313" key="8">
    <source>
        <dbReference type="EMBL" id="KIL36511.1"/>
    </source>
</evidence>
<dbReference type="Pfam" id="PF08281">
    <property type="entry name" value="Sigma70_r4_2"/>
    <property type="match status" value="1"/>
</dbReference>
<evidence type="ECO:0000313" key="7">
    <source>
        <dbReference type="EMBL" id="KIL35102.1"/>
    </source>
</evidence>
<accession>A0ABR5A605</accession>
<dbReference type="Pfam" id="PF04542">
    <property type="entry name" value="Sigma70_r2"/>
    <property type="match status" value="1"/>
</dbReference>
<feature type="domain" description="RNA polymerase sigma factor 70 region 4 type 2" evidence="6">
    <location>
        <begin position="117"/>
        <end position="167"/>
    </location>
</feature>
<feature type="domain" description="RNA polymerase sigma-70 region 2" evidence="5">
    <location>
        <begin position="22"/>
        <end position="84"/>
    </location>
</feature>
<comment type="caution">
    <text evidence="8">The sequence shown here is derived from an EMBL/GenBank/DDBJ whole genome shotgun (WGS) entry which is preliminary data.</text>
</comment>
<evidence type="ECO:0000259" key="5">
    <source>
        <dbReference type="Pfam" id="PF04542"/>
    </source>
</evidence>
<organism evidence="8 9">
    <name type="scientific">Cohnella kolymensis</name>
    <dbReference type="NCBI Taxonomy" id="1590652"/>
    <lineage>
        <taxon>Bacteria</taxon>
        <taxon>Bacillati</taxon>
        <taxon>Bacillota</taxon>
        <taxon>Bacilli</taxon>
        <taxon>Bacillales</taxon>
        <taxon>Paenibacillaceae</taxon>
        <taxon>Cohnella</taxon>
    </lineage>
</organism>
<dbReference type="InterPro" id="IPR013324">
    <property type="entry name" value="RNA_pol_sigma_r3/r4-like"/>
</dbReference>
<dbReference type="Gene3D" id="1.10.1740.10">
    <property type="match status" value="1"/>
</dbReference>
<dbReference type="EMBL" id="JXAL01000007">
    <property type="protein sequence ID" value="KIL36511.1"/>
    <property type="molecule type" value="Genomic_DNA"/>
</dbReference>
<dbReference type="Gene3D" id="1.10.10.10">
    <property type="entry name" value="Winged helix-like DNA-binding domain superfamily/Winged helix DNA-binding domain"/>
    <property type="match status" value="1"/>
</dbReference>
<evidence type="ECO:0000313" key="9">
    <source>
        <dbReference type="Proteomes" id="UP000054526"/>
    </source>
</evidence>
<keyword evidence="4" id="KW-0804">Transcription</keyword>
<keyword evidence="3" id="KW-0731">Sigma factor</keyword>